<evidence type="ECO:0000256" key="2">
    <source>
        <dbReference type="ARBA" id="ARBA00022801"/>
    </source>
</evidence>
<dbReference type="Pfam" id="PF02927">
    <property type="entry name" value="CelD_N"/>
    <property type="match status" value="1"/>
</dbReference>
<comment type="similarity">
    <text evidence="1">Belongs to the glycosyl hydrolase 9 (cellulase E) family.</text>
</comment>
<dbReference type="InterPro" id="IPR012341">
    <property type="entry name" value="6hp_glycosidase-like_sf"/>
</dbReference>
<dbReference type="InterPro" id="IPR002509">
    <property type="entry name" value="NODB_dom"/>
</dbReference>
<dbReference type="InterPro" id="IPR014756">
    <property type="entry name" value="Ig_E-set"/>
</dbReference>
<keyword evidence="8" id="KW-1185">Reference proteome</keyword>
<keyword evidence="5" id="KW-0624">Polysaccharide degradation</keyword>
<dbReference type="SUPFAM" id="SSF81296">
    <property type="entry name" value="E set domains"/>
    <property type="match status" value="1"/>
</dbReference>
<evidence type="ECO:0000256" key="3">
    <source>
        <dbReference type="ARBA" id="ARBA00023277"/>
    </source>
</evidence>
<dbReference type="InterPro" id="IPR011330">
    <property type="entry name" value="Glyco_hydro/deAcase_b/a-brl"/>
</dbReference>
<dbReference type="OrthoDB" id="9808897at2"/>
<dbReference type="RefSeq" id="WP_136336267.1">
    <property type="nucleotide sequence ID" value="NZ_QXMP01000010.1"/>
</dbReference>
<reference evidence="7 8" key="1">
    <citation type="submission" date="2019-04" db="EMBL/GenBank/DDBJ databases">
        <title>Draft genome sequence of Robertkochia marina CC-AMO-30D.</title>
        <authorList>
            <person name="Hameed A."/>
            <person name="Lin S.-Y."/>
            <person name="Shahina M."/>
            <person name="Lai W.-A."/>
            <person name="Young C.-C."/>
        </authorList>
    </citation>
    <scope>NUCLEOTIDE SEQUENCE [LARGE SCALE GENOMIC DNA]</scope>
    <source>
        <strain evidence="7 8">CC-AMO-30D</strain>
    </source>
</reference>
<name>A0A4S3M0V0_9FLAO</name>
<dbReference type="GO" id="GO:0000272">
    <property type="term" value="P:polysaccharide catabolic process"/>
    <property type="evidence" value="ECO:0007669"/>
    <property type="project" value="UniProtKB-KW"/>
</dbReference>
<dbReference type="GO" id="GO:0008810">
    <property type="term" value="F:cellulase activity"/>
    <property type="evidence" value="ECO:0007669"/>
    <property type="project" value="InterPro"/>
</dbReference>
<evidence type="ECO:0000256" key="5">
    <source>
        <dbReference type="ARBA" id="ARBA00023326"/>
    </source>
</evidence>
<sequence>MSLKNITLIGFLYAFFFSAYGQQNVYFRFNQLGYRPLDQKEIFIVSEAELDECNVFIYERLNNRKVLEIQAVKMKKGYYELEHIYSLDISPIQNPGVYYLKYGETQSGSIRIEDNVYVGAADYLLQYLRSRRCGYNPYFGKSCHTDDGIIIYHPERSGEKIDVTGGWHDASDYLQYVTTSANATYQLLFAYEQNPHAFADAYDARGDAGSNGIPDIIDEAKWGLDWLVKMNPEPGVMFHQIADDRDHRSFDFPYADTLDYGYGKGKERPVYFVTGEPQGLMHYKNRSDGKANIAGKFASCFALGSEVLKPFYPEFAASLLPKAVAAFKEGEAFPGVCQTAPCRAPYFYEEDNWVDDMELAAIQLYQRTANEEYLEKSLRYAAEEPVTPWMAKDSVSHYQYYPFVNLGHYYLSKETGGKSAGAYYKEGLLEHLERGRENIFNNGIPFVWCSNNLAAAMLTQMKLYSNNQSPLPGLNTTEASLRDWLFGKNPWGTSMVVGLPENGDYPEDTHAAISHYSDAEPWGGLVDGPVYGTIFSSLKGVKLSENDEYAGFQTSRVVYHDDWADYSTNEPTMDGTASLTYYLSSLVSASLPEIKGEITRGAITRGDTSKKKIALIFTGHDRAEGYEKVNTVLATNKVKASFFLTGDFYRNPDFREMIGSLREQGHYLGGHSNKHLLYCSWEDRDSLLVDRENFEKDLRENYKIMATHGIKKEDAYYYLPPYEWYNDKISQWTSDLGLKLINHTPGTHSNQDWTVPEMGEGYFSNDKIWDQIMTYEKEKGLHGFQLLLHFGTDPARKEKFYNRLEELINDLKDKGYEFVRIDELHV</sequence>
<keyword evidence="2" id="KW-0378">Hydrolase</keyword>
<dbReference type="AlphaFoldDB" id="A0A4S3M0V0"/>
<dbReference type="SUPFAM" id="SSF88713">
    <property type="entry name" value="Glycoside hydrolase/deacetylase"/>
    <property type="match status" value="1"/>
</dbReference>
<dbReference type="Gene3D" id="1.50.10.10">
    <property type="match status" value="1"/>
</dbReference>
<dbReference type="Pfam" id="PF00759">
    <property type="entry name" value="Glyco_hydro_9"/>
    <property type="match status" value="1"/>
</dbReference>
<proteinExistence type="inferred from homology"/>
<dbReference type="InterPro" id="IPR004197">
    <property type="entry name" value="Cellulase_Ig-like"/>
</dbReference>
<dbReference type="GO" id="GO:0016810">
    <property type="term" value="F:hydrolase activity, acting on carbon-nitrogen (but not peptide) bonds"/>
    <property type="evidence" value="ECO:0007669"/>
    <property type="project" value="InterPro"/>
</dbReference>
<dbReference type="SUPFAM" id="SSF48208">
    <property type="entry name" value="Six-hairpin glycosidases"/>
    <property type="match status" value="1"/>
</dbReference>
<keyword evidence="4" id="KW-0326">Glycosidase</keyword>
<evidence type="ECO:0000259" key="6">
    <source>
        <dbReference type="PROSITE" id="PS51677"/>
    </source>
</evidence>
<evidence type="ECO:0000313" key="8">
    <source>
        <dbReference type="Proteomes" id="UP000305939"/>
    </source>
</evidence>
<dbReference type="PROSITE" id="PS51677">
    <property type="entry name" value="NODB"/>
    <property type="match status" value="1"/>
</dbReference>
<dbReference type="Proteomes" id="UP000305939">
    <property type="component" value="Unassembled WGS sequence"/>
</dbReference>
<evidence type="ECO:0000256" key="4">
    <source>
        <dbReference type="ARBA" id="ARBA00023295"/>
    </source>
</evidence>
<dbReference type="InterPro" id="IPR001701">
    <property type="entry name" value="Glyco_hydro_9"/>
</dbReference>
<dbReference type="Gene3D" id="3.20.20.370">
    <property type="entry name" value="Glycoside hydrolase/deacetylase"/>
    <property type="match status" value="1"/>
</dbReference>
<feature type="domain" description="NodB homology" evidence="6">
    <location>
        <begin position="611"/>
        <end position="819"/>
    </location>
</feature>
<protein>
    <submittedName>
        <fullName evidence="7">Cellulase</fullName>
    </submittedName>
</protein>
<keyword evidence="3" id="KW-0119">Carbohydrate metabolism</keyword>
<organism evidence="7 8">
    <name type="scientific">Robertkochia marina</name>
    <dbReference type="NCBI Taxonomy" id="1227945"/>
    <lineage>
        <taxon>Bacteria</taxon>
        <taxon>Pseudomonadati</taxon>
        <taxon>Bacteroidota</taxon>
        <taxon>Flavobacteriia</taxon>
        <taxon>Flavobacteriales</taxon>
        <taxon>Flavobacteriaceae</taxon>
        <taxon>Robertkochia</taxon>
    </lineage>
</organism>
<dbReference type="InterPro" id="IPR013783">
    <property type="entry name" value="Ig-like_fold"/>
</dbReference>
<accession>A0A4S3M0V0</accession>
<comment type="caution">
    <text evidence="7">The sequence shown here is derived from an EMBL/GenBank/DDBJ whole genome shotgun (WGS) entry which is preliminary data.</text>
</comment>
<gene>
    <name evidence="7" type="ORF">E7Z59_10480</name>
</gene>
<dbReference type="PANTHER" id="PTHR22298">
    <property type="entry name" value="ENDO-1,4-BETA-GLUCANASE"/>
    <property type="match status" value="1"/>
</dbReference>
<dbReference type="EMBL" id="SSMC01000002">
    <property type="protein sequence ID" value="THD68062.1"/>
    <property type="molecule type" value="Genomic_DNA"/>
</dbReference>
<evidence type="ECO:0000313" key="7">
    <source>
        <dbReference type="EMBL" id="THD68062.1"/>
    </source>
</evidence>
<dbReference type="Pfam" id="PF01522">
    <property type="entry name" value="Polysacc_deac_1"/>
    <property type="match status" value="1"/>
</dbReference>
<evidence type="ECO:0000256" key="1">
    <source>
        <dbReference type="ARBA" id="ARBA00007072"/>
    </source>
</evidence>
<dbReference type="InterPro" id="IPR008928">
    <property type="entry name" value="6-hairpin_glycosidase_sf"/>
</dbReference>
<dbReference type="Gene3D" id="2.60.40.10">
    <property type="entry name" value="Immunoglobulins"/>
    <property type="match status" value="1"/>
</dbReference>
<dbReference type="CDD" id="cd02850">
    <property type="entry name" value="E_set_Cellulase_N"/>
    <property type="match status" value="1"/>
</dbReference>